<reference evidence="2" key="1">
    <citation type="journal article" date="2017" name="Nature">
        <title>The sunflower genome provides insights into oil metabolism, flowering and Asterid evolution.</title>
        <authorList>
            <person name="Badouin H."/>
            <person name="Gouzy J."/>
            <person name="Grassa C.J."/>
            <person name="Murat F."/>
            <person name="Staton S.E."/>
            <person name="Cottret L."/>
            <person name="Lelandais-Briere C."/>
            <person name="Owens G.L."/>
            <person name="Carrere S."/>
            <person name="Mayjonade B."/>
            <person name="Legrand L."/>
            <person name="Gill N."/>
            <person name="Kane N.C."/>
            <person name="Bowers J.E."/>
            <person name="Hubner S."/>
            <person name="Bellec A."/>
            <person name="Berard A."/>
            <person name="Berges H."/>
            <person name="Blanchet N."/>
            <person name="Boniface M.C."/>
            <person name="Brunel D."/>
            <person name="Catrice O."/>
            <person name="Chaidir N."/>
            <person name="Claudel C."/>
            <person name="Donnadieu C."/>
            <person name="Faraut T."/>
            <person name="Fievet G."/>
            <person name="Helmstetter N."/>
            <person name="King M."/>
            <person name="Knapp S.J."/>
            <person name="Lai Z."/>
            <person name="Le Paslier M.C."/>
            <person name="Lippi Y."/>
            <person name="Lorenzon L."/>
            <person name="Mandel J.R."/>
            <person name="Marage G."/>
            <person name="Marchand G."/>
            <person name="Marquand E."/>
            <person name="Bret-Mestries E."/>
            <person name="Morien E."/>
            <person name="Nambeesan S."/>
            <person name="Nguyen T."/>
            <person name="Pegot-Espagnet P."/>
            <person name="Pouilly N."/>
            <person name="Raftis F."/>
            <person name="Sallet E."/>
            <person name="Schiex T."/>
            <person name="Thomas J."/>
            <person name="Vandecasteele C."/>
            <person name="Vares D."/>
            <person name="Vear F."/>
            <person name="Vautrin S."/>
            <person name="Crespi M."/>
            <person name="Mangin B."/>
            <person name="Burke J.M."/>
            <person name="Salse J."/>
            <person name="Munos S."/>
            <person name="Vincourt P."/>
            <person name="Rieseberg L.H."/>
            <person name="Langlade N.B."/>
        </authorList>
    </citation>
    <scope>NUCLEOTIDE SEQUENCE [LARGE SCALE GENOMIC DNA]</scope>
    <source>
        <strain evidence="2">cv. SF193</strain>
    </source>
</reference>
<evidence type="ECO:0000313" key="1">
    <source>
        <dbReference type="EMBL" id="OTG23773.1"/>
    </source>
</evidence>
<gene>
    <name evidence="1" type="ORF">HannXRQ_Chr05g0129371</name>
</gene>
<sequence length="71" mass="7939">MWIGSSDPLLFKNCLLIILGPGHFDFGNRPLIRFPSDHHTHGYVLLQAWTNPPLVTSPFSFTVTPRKAPPA</sequence>
<evidence type="ECO:0000313" key="2">
    <source>
        <dbReference type="Proteomes" id="UP000215914"/>
    </source>
</evidence>
<dbReference type="Proteomes" id="UP000215914">
    <property type="component" value="Chromosome 5"/>
</dbReference>
<accession>A0A251UL48</accession>
<name>A0A251UL48_HELAN</name>
<protein>
    <submittedName>
        <fullName evidence="1">Uncharacterized protein</fullName>
    </submittedName>
</protein>
<keyword evidence="2" id="KW-1185">Reference proteome</keyword>
<organism evidence="1 2">
    <name type="scientific">Helianthus annuus</name>
    <name type="common">Common sunflower</name>
    <dbReference type="NCBI Taxonomy" id="4232"/>
    <lineage>
        <taxon>Eukaryota</taxon>
        <taxon>Viridiplantae</taxon>
        <taxon>Streptophyta</taxon>
        <taxon>Embryophyta</taxon>
        <taxon>Tracheophyta</taxon>
        <taxon>Spermatophyta</taxon>
        <taxon>Magnoliopsida</taxon>
        <taxon>eudicotyledons</taxon>
        <taxon>Gunneridae</taxon>
        <taxon>Pentapetalae</taxon>
        <taxon>asterids</taxon>
        <taxon>campanulids</taxon>
        <taxon>Asterales</taxon>
        <taxon>Asteraceae</taxon>
        <taxon>Asteroideae</taxon>
        <taxon>Heliantheae alliance</taxon>
        <taxon>Heliantheae</taxon>
        <taxon>Helianthus</taxon>
    </lineage>
</organism>
<proteinExistence type="predicted"/>
<dbReference type="EMBL" id="CM007894">
    <property type="protein sequence ID" value="OTG23773.1"/>
    <property type="molecule type" value="Genomic_DNA"/>
</dbReference>
<dbReference type="InParanoid" id="A0A251UL48"/>
<dbReference type="AlphaFoldDB" id="A0A251UL48"/>